<keyword evidence="6" id="KW-0573">Peptidoglycan synthesis</keyword>
<organism evidence="7 8">
    <name type="scientific">Tissierella simiarum</name>
    <dbReference type="NCBI Taxonomy" id="2841534"/>
    <lineage>
        <taxon>Bacteria</taxon>
        <taxon>Bacillati</taxon>
        <taxon>Bacillota</taxon>
        <taxon>Tissierellia</taxon>
        <taxon>Tissierellales</taxon>
        <taxon>Tissierellaceae</taxon>
        <taxon>Tissierella</taxon>
    </lineage>
</organism>
<evidence type="ECO:0000256" key="3">
    <source>
        <dbReference type="ARBA" id="ARBA00022960"/>
    </source>
</evidence>
<dbReference type="PANTHER" id="PTHR30474">
    <property type="entry name" value="CELL CYCLE PROTEIN"/>
    <property type="match status" value="1"/>
</dbReference>
<evidence type="ECO:0000256" key="2">
    <source>
        <dbReference type="ARBA" id="ARBA00022692"/>
    </source>
</evidence>
<keyword evidence="8" id="KW-1185">Reference proteome</keyword>
<feature type="transmembrane region" description="Helical" evidence="6">
    <location>
        <begin position="185"/>
        <end position="203"/>
    </location>
</feature>
<proteinExistence type="inferred from homology"/>
<comment type="subcellular location">
    <subcellularLocation>
        <location evidence="6">Cell membrane</location>
        <topology evidence="6">Multi-pass membrane protein</topology>
    </subcellularLocation>
    <subcellularLocation>
        <location evidence="1">Membrane</location>
        <topology evidence="1">Multi-pass membrane protein</topology>
    </subcellularLocation>
</comment>
<keyword evidence="4 6" id="KW-1133">Transmembrane helix</keyword>
<feature type="transmembrane region" description="Helical" evidence="6">
    <location>
        <begin position="12"/>
        <end position="36"/>
    </location>
</feature>
<reference evidence="7 8" key="1">
    <citation type="submission" date="2021-06" db="EMBL/GenBank/DDBJ databases">
        <authorList>
            <person name="Sun Q."/>
            <person name="Li D."/>
        </authorList>
    </citation>
    <scope>NUCLEOTIDE SEQUENCE [LARGE SCALE GENOMIC DNA]</scope>
    <source>
        <strain evidence="7 8">MSJ-40</strain>
    </source>
</reference>
<dbReference type="InterPro" id="IPR001182">
    <property type="entry name" value="FtsW/RodA"/>
</dbReference>
<dbReference type="HAMAP" id="MF_02079">
    <property type="entry name" value="PGT_RodA"/>
    <property type="match status" value="1"/>
</dbReference>
<dbReference type="PANTHER" id="PTHR30474:SF1">
    <property type="entry name" value="PEPTIDOGLYCAN GLYCOSYLTRANSFERASE MRDB"/>
    <property type="match status" value="1"/>
</dbReference>
<dbReference type="Pfam" id="PF01098">
    <property type="entry name" value="FTSW_RODA_SPOVE"/>
    <property type="match status" value="1"/>
</dbReference>
<feature type="transmembrane region" description="Helical" evidence="6">
    <location>
        <begin position="339"/>
        <end position="361"/>
    </location>
</feature>
<dbReference type="InterPro" id="IPR011923">
    <property type="entry name" value="RodA/MrdB"/>
</dbReference>
<sequence length="368" mass="41356">MFNLKKKSLKRFDFILFITVLLLCAYGLVMIMSATLSLETARHVKTQAISTVLGVIAIVTLVLLDYQFIGKLYIPIYVLCNLLLVAVLLFGFGEDQWGARSWLKIGPIKFQPAEFVKIGLIISLAKFIDKNKENINEPLTLFKILAFAGFPVLLILRQPDAGTAMVFVFFIAVMIFAAGIDWKYIWYAFLVGILSLPVLWFKLDEFQKERIFNFLDPERDTSNTGYQAMQGRVAIGSGKVFGRGLFKGVYTQFNYIPEKQTDFIFAVIGEELGLIGGLTLIILYFIMLYRLIKIAKDSNDMFGSLMVIGMTSMFVFHIWENIGMTIGLMPITGIPLPFLSYGGTFQLVNMVCIGIALSVGIHKDGLNF</sequence>
<comment type="function">
    <text evidence="6">Peptidoglycan polymerase that is essential for cell wall elongation.</text>
</comment>
<evidence type="ECO:0000256" key="4">
    <source>
        <dbReference type="ARBA" id="ARBA00022989"/>
    </source>
</evidence>
<comment type="pathway">
    <text evidence="6">Cell wall biogenesis; peptidoglycan biosynthesis.</text>
</comment>
<feature type="transmembrane region" description="Helical" evidence="6">
    <location>
        <begin position="73"/>
        <end position="92"/>
    </location>
</feature>
<feature type="transmembrane region" description="Helical" evidence="6">
    <location>
        <begin position="301"/>
        <end position="319"/>
    </location>
</feature>
<dbReference type="EMBL" id="JAHLPM010000005">
    <property type="protein sequence ID" value="MBU5437840.1"/>
    <property type="molecule type" value="Genomic_DNA"/>
</dbReference>
<keyword evidence="2 6" id="KW-0812">Transmembrane</keyword>
<evidence type="ECO:0000256" key="5">
    <source>
        <dbReference type="ARBA" id="ARBA00023136"/>
    </source>
</evidence>
<dbReference type="Proteomes" id="UP000749471">
    <property type="component" value="Unassembled WGS sequence"/>
</dbReference>
<keyword evidence="6" id="KW-1003">Cell membrane</keyword>
<name>A0ABS6E4J9_9FIRM</name>
<dbReference type="EC" id="2.4.99.28" evidence="6"/>
<keyword evidence="3 6" id="KW-0133">Cell shape</keyword>
<evidence type="ECO:0000313" key="7">
    <source>
        <dbReference type="EMBL" id="MBU5437840.1"/>
    </source>
</evidence>
<dbReference type="NCBIfam" id="TIGR02210">
    <property type="entry name" value="rodA_shape"/>
    <property type="match status" value="1"/>
</dbReference>
<evidence type="ECO:0000256" key="1">
    <source>
        <dbReference type="ARBA" id="ARBA00004141"/>
    </source>
</evidence>
<comment type="similarity">
    <text evidence="6">Belongs to the SEDS family. MrdB/RodA subfamily.</text>
</comment>
<protein>
    <recommendedName>
        <fullName evidence="6">Peptidoglycan glycosyltransferase RodA</fullName>
        <shortName evidence="6">PGT</shortName>
        <ecNumber evidence="6">2.4.99.28</ecNumber>
    </recommendedName>
    <alternativeName>
        <fullName evidence="6">Cell elongation protein RodA</fullName>
    </alternativeName>
    <alternativeName>
        <fullName evidence="6">Cell wall polymerase</fullName>
    </alternativeName>
    <alternativeName>
        <fullName evidence="6">Peptidoglycan polymerase</fullName>
        <shortName evidence="6">PG polymerase</shortName>
    </alternativeName>
</protein>
<comment type="caution">
    <text evidence="7">The sequence shown here is derived from an EMBL/GenBank/DDBJ whole genome shotgun (WGS) entry which is preliminary data.</text>
</comment>
<comment type="catalytic activity">
    <reaction evidence="6">
        <text>[GlcNAc-(1-&gt;4)-Mur2Ac(oyl-L-Ala-gamma-D-Glu-L-Lys-D-Ala-D-Ala)](n)-di-trans,octa-cis-undecaprenyl diphosphate + beta-D-GlcNAc-(1-&gt;4)-Mur2Ac(oyl-L-Ala-gamma-D-Glu-L-Lys-D-Ala-D-Ala)-di-trans,octa-cis-undecaprenyl diphosphate = [GlcNAc-(1-&gt;4)-Mur2Ac(oyl-L-Ala-gamma-D-Glu-L-Lys-D-Ala-D-Ala)](n+1)-di-trans,octa-cis-undecaprenyl diphosphate + di-trans,octa-cis-undecaprenyl diphosphate + H(+)</text>
        <dbReference type="Rhea" id="RHEA:23708"/>
        <dbReference type="Rhea" id="RHEA-COMP:9602"/>
        <dbReference type="Rhea" id="RHEA-COMP:9603"/>
        <dbReference type="ChEBI" id="CHEBI:15378"/>
        <dbReference type="ChEBI" id="CHEBI:58405"/>
        <dbReference type="ChEBI" id="CHEBI:60033"/>
        <dbReference type="ChEBI" id="CHEBI:78435"/>
        <dbReference type="EC" id="2.4.99.28"/>
    </reaction>
</comment>
<feature type="transmembrane region" description="Helical" evidence="6">
    <location>
        <begin position="140"/>
        <end position="156"/>
    </location>
</feature>
<keyword evidence="6" id="KW-0961">Cell wall biogenesis/degradation</keyword>
<gene>
    <name evidence="6 7" type="primary">rodA</name>
    <name evidence="7" type="ORF">KQI42_07460</name>
</gene>
<evidence type="ECO:0000256" key="6">
    <source>
        <dbReference type="HAMAP-Rule" id="MF_02079"/>
    </source>
</evidence>
<keyword evidence="6" id="KW-0328">Glycosyltransferase</keyword>
<accession>A0ABS6E4J9</accession>
<feature type="transmembrane region" description="Helical" evidence="6">
    <location>
        <begin position="48"/>
        <end position="66"/>
    </location>
</feature>
<evidence type="ECO:0000313" key="8">
    <source>
        <dbReference type="Proteomes" id="UP000749471"/>
    </source>
</evidence>
<dbReference type="RefSeq" id="WP_216518391.1">
    <property type="nucleotide sequence ID" value="NZ_JAHLPM010000005.1"/>
</dbReference>
<feature type="transmembrane region" description="Helical" evidence="6">
    <location>
        <begin position="162"/>
        <end position="180"/>
    </location>
</feature>
<keyword evidence="5 6" id="KW-0472">Membrane</keyword>
<keyword evidence="6" id="KW-0808">Transferase</keyword>
<feature type="transmembrane region" description="Helical" evidence="6">
    <location>
        <begin position="263"/>
        <end position="289"/>
    </location>
</feature>